<sequence>MASEYFNEFVSSLQEYYNTDKLSDVVIVCAGETIKAHRVVLSAHSSYFATALTGNWVESSNNKVEIQDFDSSVVEAMLRFMYCFDYNNDSGTSSMIYDAQVYQAADKYDIPSLKKHAKEKFKAAISAGWSLDDFSGAIFVAYDSTPSTDRGLRDLIVKTSRDHINELLENELFRELLRKTPDFAADLIPSLCRNLSISIRRYDCPSCGNRFSADFSSGNYYCPSCSSRRSNWESYRA</sequence>
<feature type="domain" description="BTB" evidence="1">
    <location>
        <begin position="23"/>
        <end position="82"/>
    </location>
</feature>
<name>A0A0D9NHM8_METAN</name>
<dbReference type="CDD" id="cd18186">
    <property type="entry name" value="BTB_POZ_ZBTB_KLHL-like"/>
    <property type="match status" value="1"/>
</dbReference>
<dbReference type="EMBL" id="KE384842">
    <property type="protein sequence ID" value="KJK73436.1"/>
    <property type="molecule type" value="Genomic_DNA"/>
</dbReference>
<keyword evidence="3" id="KW-1185">Reference proteome</keyword>
<dbReference type="PANTHER" id="PTHR47843">
    <property type="entry name" value="BTB DOMAIN-CONTAINING PROTEIN-RELATED"/>
    <property type="match status" value="1"/>
</dbReference>
<reference evidence="3" key="1">
    <citation type="journal article" date="2014" name="BMC Genomics">
        <title>The genome sequence of the biocontrol fungus Metarhizium anisopliae and comparative genomics of Metarhizium species.</title>
        <authorList>
            <person name="Pattemore J.A."/>
            <person name="Hane J.K."/>
            <person name="Williams A.H."/>
            <person name="Wilson B.A."/>
            <person name="Stodart B.J."/>
            <person name="Ash G.J."/>
        </authorList>
    </citation>
    <scope>NUCLEOTIDE SEQUENCE [LARGE SCALE GENOMIC DNA]</scope>
    <source>
        <strain evidence="3">BRIP 53293</strain>
    </source>
</reference>
<dbReference type="SUPFAM" id="SSF54695">
    <property type="entry name" value="POZ domain"/>
    <property type="match status" value="1"/>
</dbReference>
<evidence type="ECO:0000313" key="2">
    <source>
        <dbReference type="EMBL" id="KJK73436.1"/>
    </source>
</evidence>
<protein>
    <recommendedName>
        <fullName evidence="1">BTB domain-containing protein</fullName>
    </recommendedName>
</protein>
<evidence type="ECO:0000313" key="3">
    <source>
        <dbReference type="Proteomes" id="UP000054544"/>
    </source>
</evidence>
<dbReference type="SMART" id="SM00225">
    <property type="entry name" value="BTB"/>
    <property type="match status" value="1"/>
</dbReference>
<dbReference type="PANTHER" id="PTHR47843:SF5">
    <property type="entry name" value="BTB_POZ DOMAIN PROTEIN"/>
    <property type="match status" value="1"/>
</dbReference>
<dbReference type="Pfam" id="PF00651">
    <property type="entry name" value="BTB"/>
    <property type="match status" value="1"/>
</dbReference>
<accession>A0A0D9NHM8</accession>
<organism evidence="2 3">
    <name type="scientific">Metarhizium anisopliae BRIP 53293</name>
    <dbReference type="NCBI Taxonomy" id="1291518"/>
    <lineage>
        <taxon>Eukaryota</taxon>
        <taxon>Fungi</taxon>
        <taxon>Dikarya</taxon>
        <taxon>Ascomycota</taxon>
        <taxon>Pezizomycotina</taxon>
        <taxon>Sordariomycetes</taxon>
        <taxon>Hypocreomycetidae</taxon>
        <taxon>Hypocreales</taxon>
        <taxon>Clavicipitaceae</taxon>
        <taxon>Metarhizium</taxon>
    </lineage>
</organism>
<dbReference type="Proteomes" id="UP000054544">
    <property type="component" value="Unassembled WGS sequence"/>
</dbReference>
<dbReference type="PROSITE" id="PS50097">
    <property type="entry name" value="BTB"/>
    <property type="match status" value="1"/>
</dbReference>
<dbReference type="Gene3D" id="3.30.710.10">
    <property type="entry name" value="Potassium Channel Kv1.1, Chain A"/>
    <property type="match status" value="1"/>
</dbReference>
<dbReference type="InterPro" id="IPR000210">
    <property type="entry name" value="BTB/POZ_dom"/>
</dbReference>
<evidence type="ECO:0000259" key="1">
    <source>
        <dbReference type="PROSITE" id="PS50097"/>
    </source>
</evidence>
<proteinExistence type="predicted"/>
<dbReference type="STRING" id="1291518.A0A0D9NHM8"/>
<gene>
    <name evidence="2" type="ORF">H634G_11337</name>
</gene>
<dbReference type="InterPro" id="IPR011333">
    <property type="entry name" value="SKP1/BTB/POZ_sf"/>
</dbReference>
<dbReference type="AlphaFoldDB" id="A0A0D9NHM8"/>